<keyword evidence="13" id="KW-1185">Reference proteome</keyword>
<dbReference type="SUPFAM" id="SSF69864">
    <property type="entry name" value="Argininosuccinate synthetase, C-terminal domain"/>
    <property type="match status" value="1"/>
</dbReference>
<evidence type="ECO:0000256" key="1">
    <source>
        <dbReference type="ARBA" id="ARBA00004967"/>
    </source>
</evidence>
<dbReference type="OrthoDB" id="9801641at2"/>
<dbReference type="InterPro" id="IPR048267">
    <property type="entry name" value="Arginosuc_syn_N"/>
</dbReference>
<feature type="binding site" evidence="9">
    <location>
        <position position="89"/>
    </location>
    <ligand>
        <name>L-citrulline</name>
        <dbReference type="ChEBI" id="CHEBI:57743"/>
    </ligand>
</feature>
<feature type="binding site" evidence="9">
    <location>
        <position position="125"/>
    </location>
    <ligand>
        <name>L-citrulline</name>
        <dbReference type="ChEBI" id="CHEBI:57743"/>
    </ligand>
</feature>
<feature type="binding site" evidence="9">
    <location>
        <position position="121"/>
    </location>
    <ligand>
        <name>L-aspartate</name>
        <dbReference type="ChEBI" id="CHEBI:29991"/>
    </ligand>
</feature>
<dbReference type="InterPro" id="IPR048268">
    <property type="entry name" value="Arginosuc_syn_C"/>
</dbReference>
<feature type="binding site" evidence="9">
    <location>
        <position position="125"/>
    </location>
    <ligand>
        <name>L-aspartate</name>
        <dbReference type="ChEBI" id="CHEBI:29991"/>
    </ligand>
</feature>
<dbReference type="RefSeq" id="WP_012635239.1">
    <property type="nucleotide sequence ID" value="NC_011899.1"/>
</dbReference>
<dbReference type="Gene3D" id="3.40.50.620">
    <property type="entry name" value="HUPs"/>
    <property type="match status" value="1"/>
</dbReference>
<proteinExistence type="inferred from homology"/>
<keyword evidence="7 9" id="KW-0547">Nucleotide-binding</keyword>
<dbReference type="FunFam" id="3.90.1260.10:FF:000007">
    <property type="entry name" value="Argininosuccinate synthase"/>
    <property type="match status" value="1"/>
</dbReference>
<keyword evidence="9" id="KW-0963">Cytoplasm</keyword>
<evidence type="ECO:0000256" key="7">
    <source>
        <dbReference type="ARBA" id="ARBA00022741"/>
    </source>
</evidence>
<evidence type="ECO:0000259" key="11">
    <source>
        <dbReference type="Pfam" id="PF20979"/>
    </source>
</evidence>
<keyword evidence="5 9" id="KW-0436">Ligase</keyword>
<evidence type="ECO:0000313" key="13">
    <source>
        <dbReference type="Proteomes" id="UP000000719"/>
    </source>
</evidence>
<dbReference type="NCBIfam" id="NF001770">
    <property type="entry name" value="PRK00509.1"/>
    <property type="match status" value="1"/>
</dbReference>
<sequence>MKKVNKIVLAYSGGLDTSVSIKWLQEKFNAEIIAYSANVGQDDNDWNQIKEKALKAGASKVYIDDIREEFIKNYAFNSLKANGLYEGKYPLATALSRPLIAKRMVEVAHQEGAEAVAHGCTGKGNDQVRFDVSFKALDPDLEIIAPLREWEFKSRGEEIDYAKKHNIPVKATKESPYSIDSNLWGLSVECGELEDPWAEPPLDAYQWTANPEEAPATPLYLTISFDQGEPIKLNDRYMSPVELVEKLNDIGAEYGIGRIDMVENRLVGIKSREIYETPAATILLEAHQQLEDLTLDRETAHYKRLISEKYSELVYNGLWYSPLRSALEAFIEDTQKQVTGKVKLKLYKGQCVTVGRKSPYSLYQFDLATYDENDSFDHSSAKGFIKLWGLPGQVYSQVQQKNKDTIYLKEFVK</sequence>
<evidence type="ECO:0000256" key="9">
    <source>
        <dbReference type="HAMAP-Rule" id="MF_00005"/>
    </source>
</evidence>
<dbReference type="STRING" id="373903.Hore_02900"/>
<organism evidence="12 13">
    <name type="scientific">Halothermothrix orenii (strain H 168 / OCM 544 / DSM 9562)</name>
    <dbReference type="NCBI Taxonomy" id="373903"/>
    <lineage>
        <taxon>Bacteria</taxon>
        <taxon>Bacillati</taxon>
        <taxon>Bacillota</taxon>
        <taxon>Clostridia</taxon>
        <taxon>Halanaerobiales</taxon>
        <taxon>Halothermotrichaceae</taxon>
        <taxon>Halothermothrix</taxon>
    </lineage>
</organism>
<dbReference type="eggNOG" id="COG0137">
    <property type="taxonomic scope" value="Bacteria"/>
</dbReference>
<feature type="binding site" evidence="9">
    <location>
        <begin position="10"/>
        <end position="18"/>
    </location>
    <ligand>
        <name>ATP</name>
        <dbReference type="ChEBI" id="CHEBI:30616"/>
    </ligand>
</feature>
<feature type="binding site" evidence="9">
    <location>
        <position position="129"/>
    </location>
    <ligand>
        <name>L-citrulline</name>
        <dbReference type="ChEBI" id="CHEBI:57743"/>
    </ligand>
</feature>
<dbReference type="SUPFAM" id="SSF52402">
    <property type="entry name" value="Adenine nucleotide alpha hydrolases-like"/>
    <property type="match status" value="1"/>
</dbReference>
<dbReference type="CDD" id="cd01999">
    <property type="entry name" value="ASS"/>
    <property type="match status" value="1"/>
</dbReference>
<dbReference type="PROSITE" id="PS00564">
    <property type="entry name" value="ARGININOSUCCIN_SYN_1"/>
    <property type="match status" value="1"/>
</dbReference>
<keyword evidence="6 9" id="KW-0028">Amino-acid biosynthesis</keyword>
<dbReference type="AlphaFoldDB" id="B8D1H4"/>
<feature type="binding site" evidence="9">
    <location>
        <position position="187"/>
    </location>
    <ligand>
        <name>L-citrulline</name>
        <dbReference type="ChEBI" id="CHEBI:57743"/>
    </ligand>
</feature>
<dbReference type="PROSITE" id="PS00565">
    <property type="entry name" value="ARGININOSUCCIN_SYN_2"/>
    <property type="match status" value="1"/>
</dbReference>
<dbReference type="UniPathway" id="UPA00068">
    <property type="reaction ID" value="UER00113"/>
</dbReference>
<evidence type="ECO:0000259" key="10">
    <source>
        <dbReference type="Pfam" id="PF00764"/>
    </source>
</evidence>
<dbReference type="EC" id="6.3.4.5" evidence="3 9"/>
<dbReference type="HOGENOM" id="CLU_032784_4_2_9"/>
<evidence type="ECO:0000313" key="12">
    <source>
        <dbReference type="EMBL" id="ACL69051.1"/>
    </source>
</evidence>
<dbReference type="FunFam" id="3.40.50.620:FF:000019">
    <property type="entry name" value="Argininosuccinate synthase"/>
    <property type="match status" value="1"/>
</dbReference>
<comment type="catalytic activity">
    <reaction evidence="9">
        <text>L-citrulline + L-aspartate + ATP = 2-(N(omega)-L-arginino)succinate + AMP + diphosphate + H(+)</text>
        <dbReference type="Rhea" id="RHEA:10932"/>
        <dbReference type="ChEBI" id="CHEBI:15378"/>
        <dbReference type="ChEBI" id="CHEBI:29991"/>
        <dbReference type="ChEBI" id="CHEBI:30616"/>
        <dbReference type="ChEBI" id="CHEBI:33019"/>
        <dbReference type="ChEBI" id="CHEBI:57472"/>
        <dbReference type="ChEBI" id="CHEBI:57743"/>
        <dbReference type="ChEBI" id="CHEBI:456215"/>
        <dbReference type="EC" id="6.3.4.5"/>
    </reaction>
</comment>
<evidence type="ECO:0000256" key="6">
    <source>
        <dbReference type="ARBA" id="ARBA00022605"/>
    </source>
</evidence>
<dbReference type="InterPro" id="IPR024074">
    <property type="entry name" value="AS_cat/multimer_dom_body"/>
</dbReference>
<evidence type="ECO:0000256" key="3">
    <source>
        <dbReference type="ARBA" id="ARBA00012286"/>
    </source>
</evidence>
<dbReference type="PANTHER" id="PTHR11587">
    <property type="entry name" value="ARGININOSUCCINATE SYNTHASE"/>
    <property type="match status" value="1"/>
</dbReference>
<evidence type="ECO:0000256" key="5">
    <source>
        <dbReference type="ARBA" id="ARBA00022598"/>
    </source>
</evidence>
<comment type="caution">
    <text evidence="9">Lacks conserved residue(s) required for the propagation of feature annotation.</text>
</comment>
<comment type="subunit">
    <text evidence="2 9">Homotetramer.</text>
</comment>
<reference evidence="12 13" key="1">
    <citation type="journal article" date="2009" name="PLoS ONE">
        <title>Genome analysis of the anaerobic thermohalophilic bacterium Halothermothrix orenii.</title>
        <authorList>
            <person name="Mavromatis K."/>
            <person name="Ivanova N."/>
            <person name="Anderson I."/>
            <person name="Lykidis A."/>
            <person name="Hooper S.D."/>
            <person name="Sun H."/>
            <person name="Kunin V."/>
            <person name="Lapidus A."/>
            <person name="Hugenholtz P."/>
            <person name="Patel B."/>
            <person name="Kyrpides N.C."/>
        </authorList>
    </citation>
    <scope>NUCLEOTIDE SEQUENCE [LARGE SCALE GENOMIC DNA]</scope>
    <source>
        <strain evidence="13">H 168 / OCM 544 / DSM 9562</strain>
    </source>
</reference>
<feature type="binding site" evidence="9">
    <location>
        <position position="126"/>
    </location>
    <ligand>
        <name>L-aspartate</name>
        <dbReference type="ChEBI" id="CHEBI:29991"/>
    </ligand>
</feature>
<dbReference type="Pfam" id="PF00764">
    <property type="entry name" value="Arginosuc_synth"/>
    <property type="match status" value="1"/>
</dbReference>
<dbReference type="KEGG" id="hor:Hore_02900"/>
<dbReference type="InterPro" id="IPR001518">
    <property type="entry name" value="Arginosuc_synth"/>
</dbReference>
<dbReference type="GO" id="GO:0005737">
    <property type="term" value="C:cytoplasm"/>
    <property type="evidence" value="ECO:0007669"/>
    <property type="project" value="UniProtKB-SubCell"/>
</dbReference>
<dbReference type="GO" id="GO:0000053">
    <property type="term" value="P:argininosuccinate metabolic process"/>
    <property type="evidence" value="ECO:0007669"/>
    <property type="project" value="TreeGrafter"/>
</dbReference>
<feature type="binding site" evidence="9">
    <location>
        <position position="37"/>
    </location>
    <ligand>
        <name>ATP</name>
        <dbReference type="ChEBI" id="CHEBI:30616"/>
    </ligand>
</feature>
<protein>
    <recommendedName>
        <fullName evidence="3 9">Argininosuccinate synthase</fullName>
        <ecNumber evidence="3 9">6.3.4.5</ecNumber>
    </recommendedName>
    <alternativeName>
        <fullName evidence="9">Citrulline--aspartate ligase</fullName>
    </alternativeName>
</protein>
<accession>B8D1H4</accession>
<feature type="domain" description="Arginosuccinate synthase C-terminal" evidence="11">
    <location>
        <begin position="177"/>
        <end position="395"/>
    </location>
</feature>
<dbReference type="HAMAP" id="MF_00005">
    <property type="entry name" value="Arg_succ_synth_type1"/>
    <property type="match status" value="1"/>
</dbReference>
<dbReference type="NCBIfam" id="TIGR00032">
    <property type="entry name" value="argG"/>
    <property type="match status" value="1"/>
</dbReference>
<comment type="subcellular location">
    <subcellularLocation>
        <location evidence="9">Cytoplasm</location>
    </subcellularLocation>
</comment>
<dbReference type="EMBL" id="CP001098">
    <property type="protein sequence ID" value="ACL69051.1"/>
    <property type="molecule type" value="Genomic_DNA"/>
</dbReference>
<dbReference type="GO" id="GO:0004055">
    <property type="term" value="F:argininosuccinate synthase activity"/>
    <property type="evidence" value="ECO:0007669"/>
    <property type="project" value="UniProtKB-UniRule"/>
</dbReference>
<dbReference type="GO" id="GO:0005524">
    <property type="term" value="F:ATP binding"/>
    <property type="evidence" value="ECO:0007669"/>
    <property type="project" value="UniProtKB-UniRule"/>
</dbReference>
<dbReference type="Gene3D" id="3.90.1260.10">
    <property type="entry name" value="Argininosuccinate synthetase, chain A, domain 2"/>
    <property type="match status" value="1"/>
</dbReference>
<keyword evidence="8 9" id="KW-0067">ATP-binding</keyword>
<dbReference type="InterPro" id="IPR018223">
    <property type="entry name" value="Arginosuc_synth_CS"/>
</dbReference>
<dbReference type="GO" id="GO:0000050">
    <property type="term" value="P:urea cycle"/>
    <property type="evidence" value="ECO:0007669"/>
    <property type="project" value="TreeGrafter"/>
</dbReference>
<name>B8D1H4_HALOH</name>
<keyword evidence="4 9" id="KW-0055">Arginine biosynthesis</keyword>
<feature type="binding site" evidence="9">
    <location>
        <position position="275"/>
    </location>
    <ligand>
        <name>L-citrulline</name>
        <dbReference type="ChEBI" id="CHEBI:57743"/>
    </ligand>
</feature>
<dbReference type="Pfam" id="PF20979">
    <property type="entry name" value="Arginosuc_syn_C"/>
    <property type="match status" value="1"/>
</dbReference>
<dbReference type="GO" id="GO:0006526">
    <property type="term" value="P:L-arginine biosynthetic process"/>
    <property type="evidence" value="ECO:0007669"/>
    <property type="project" value="UniProtKB-UniRule"/>
</dbReference>
<feature type="binding site" evidence="9">
    <location>
        <position position="119"/>
    </location>
    <ligand>
        <name>ATP</name>
        <dbReference type="ChEBI" id="CHEBI:30616"/>
    </ligand>
</feature>
<feature type="binding site" evidence="9">
    <location>
        <position position="178"/>
    </location>
    <ligand>
        <name>L-citrulline</name>
        <dbReference type="ChEBI" id="CHEBI:57743"/>
    </ligand>
</feature>
<dbReference type="PANTHER" id="PTHR11587:SF2">
    <property type="entry name" value="ARGININOSUCCINATE SYNTHASE"/>
    <property type="match status" value="1"/>
</dbReference>
<gene>
    <name evidence="9" type="primary">argG</name>
    <name evidence="12" type="ordered locus">Hore_02900</name>
</gene>
<evidence type="ECO:0000256" key="2">
    <source>
        <dbReference type="ARBA" id="ARBA00011881"/>
    </source>
</evidence>
<dbReference type="Gene3D" id="1.20.5.470">
    <property type="entry name" value="Single helix bin"/>
    <property type="match status" value="1"/>
</dbReference>
<dbReference type="InterPro" id="IPR023434">
    <property type="entry name" value="Arginosuc_synth_type_1_subfam"/>
</dbReference>
<feature type="binding site" evidence="9">
    <location>
        <position position="263"/>
    </location>
    <ligand>
        <name>L-citrulline</name>
        <dbReference type="ChEBI" id="CHEBI:57743"/>
    </ligand>
</feature>
<evidence type="ECO:0000256" key="4">
    <source>
        <dbReference type="ARBA" id="ARBA00022571"/>
    </source>
</evidence>
<comment type="similarity">
    <text evidence="9">Belongs to the argininosuccinate synthase family. Type 1 subfamily.</text>
</comment>
<dbReference type="InterPro" id="IPR014729">
    <property type="entry name" value="Rossmann-like_a/b/a_fold"/>
</dbReference>
<dbReference type="Proteomes" id="UP000000719">
    <property type="component" value="Chromosome"/>
</dbReference>
<feature type="domain" description="Arginosuccinate synthase-like N-terminal" evidence="10">
    <location>
        <begin position="6"/>
        <end position="168"/>
    </location>
</feature>
<comment type="pathway">
    <text evidence="1 9">Amino-acid biosynthesis; L-arginine biosynthesis; L-arginine from L-ornithine and carbamoyl phosphate: step 2/3.</text>
</comment>
<evidence type="ECO:0000256" key="8">
    <source>
        <dbReference type="ARBA" id="ARBA00022840"/>
    </source>
</evidence>